<dbReference type="Gene3D" id="1.10.1200.10">
    <property type="entry name" value="ACP-like"/>
    <property type="match status" value="2"/>
</dbReference>
<dbReference type="InterPro" id="IPR006162">
    <property type="entry name" value="Ppantetheine_attach_site"/>
</dbReference>
<dbReference type="FunFam" id="3.30.300.30:FF:000010">
    <property type="entry name" value="Enterobactin synthetase component F"/>
    <property type="match status" value="2"/>
</dbReference>
<dbReference type="SUPFAM" id="SSF56801">
    <property type="entry name" value="Acetyl-CoA synthetase-like"/>
    <property type="match status" value="2"/>
</dbReference>
<evidence type="ECO:0000256" key="1">
    <source>
        <dbReference type="ARBA" id="ARBA00001957"/>
    </source>
</evidence>
<dbReference type="PROSITE" id="PS50075">
    <property type="entry name" value="CARRIER"/>
    <property type="match status" value="2"/>
</dbReference>
<dbReference type="RefSeq" id="WP_185163821.1">
    <property type="nucleotide sequence ID" value="NZ_JACKWY010000002.1"/>
</dbReference>
<dbReference type="Pfam" id="PF00668">
    <property type="entry name" value="Condensation"/>
    <property type="match status" value="1"/>
</dbReference>
<dbReference type="PROSITE" id="PS00455">
    <property type="entry name" value="AMP_BINDING"/>
    <property type="match status" value="1"/>
</dbReference>
<comment type="cofactor">
    <cofactor evidence="1">
        <name>pantetheine 4'-phosphate</name>
        <dbReference type="ChEBI" id="CHEBI:47942"/>
    </cofactor>
</comment>
<dbReference type="GO" id="GO:0005737">
    <property type="term" value="C:cytoplasm"/>
    <property type="evidence" value="ECO:0007669"/>
    <property type="project" value="TreeGrafter"/>
</dbReference>
<dbReference type="InterPro" id="IPR023213">
    <property type="entry name" value="CAT-like_dom_sf"/>
</dbReference>
<dbReference type="GO" id="GO:0031177">
    <property type="term" value="F:phosphopantetheine binding"/>
    <property type="evidence" value="ECO:0007669"/>
    <property type="project" value="TreeGrafter"/>
</dbReference>
<feature type="domain" description="Carrier" evidence="5">
    <location>
        <begin position="1204"/>
        <end position="1278"/>
    </location>
</feature>
<dbReference type="SUPFAM" id="SSF47336">
    <property type="entry name" value="ACP-like"/>
    <property type="match status" value="2"/>
</dbReference>
<dbReference type="InterPro" id="IPR010071">
    <property type="entry name" value="AA_adenyl_dom"/>
</dbReference>
<evidence type="ECO:0000256" key="3">
    <source>
        <dbReference type="ARBA" id="ARBA00022553"/>
    </source>
</evidence>
<feature type="domain" description="Carrier" evidence="5">
    <location>
        <begin position="174"/>
        <end position="249"/>
    </location>
</feature>
<keyword evidence="2" id="KW-0596">Phosphopantetheine</keyword>
<evidence type="ECO:0000313" key="6">
    <source>
        <dbReference type="EMBL" id="MBB6714150.1"/>
    </source>
</evidence>
<dbReference type="Proteomes" id="UP000585258">
    <property type="component" value="Unassembled WGS sequence"/>
</dbReference>
<reference evidence="6 7" key="1">
    <citation type="submission" date="2020-08" db="EMBL/GenBank/DDBJ databases">
        <title>Clostridia isolated from Swiss meat.</title>
        <authorList>
            <person name="Wambui J."/>
            <person name="Stevens M.J.A."/>
            <person name="Stephan R."/>
        </authorList>
    </citation>
    <scope>NUCLEOTIDE SEQUENCE [LARGE SCALE GENOMIC DNA]</scope>
    <source>
        <strain evidence="6 7">CM001</strain>
    </source>
</reference>
<dbReference type="GO" id="GO:0043041">
    <property type="term" value="P:amino acid activation for nonribosomal peptide biosynthetic process"/>
    <property type="evidence" value="ECO:0007669"/>
    <property type="project" value="TreeGrafter"/>
</dbReference>
<accession>A0A7X0VR15</accession>
<dbReference type="EMBL" id="JACKWY010000002">
    <property type="protein sequence ID" value="MBB6714150.1"/>
    <property type="molecule type" value="Genomic_DNA"/>
</dbReference>
<sequence length="1706" mass="196750">QELNLCGIGVPGELCIAGDGVTKGYLNKPELTAEKFIYNPYGEGKLYRTGDLARWLPDGNIEYLGRIDEQVKIRGFRIELGEIENVLRKIDYINDVAIIIREDKSGEKAIYAYIVSDINIDFKKVKKEIRKELPDYMLPAYMMQIDGIPVNGNGKLDKRALPDIIQESKEKYIPPRNEIEKIIVRIFEEVIGIERISVDADFFEMGGHSLRATKVANRIESETGVRIPIKIIFSERTAEYISKYIEQSENEEYKFISKAEEKEYYPMSSAQRRMYLIWQMDKESAVYNMPGCYKLEGAVRIDDIKKSLQKMIDRHEILRTCFVMEDGELIQKILDKVEVDYSYEESMDQILEILEKFTKPFDLDEGNLVRMKVINSKSEYYLLIDMHHIVSDGMSSGIFIKEFSTIYNGGQLEELTLQYKDYSEWMRGRNLENQKEYWVSQFADEAPVIDFPYDYKRPFEQSYEGSITSIVMDNKMKNGIKELCKITGATEYMILLASLMVALNKYTGQEDIVVGTPISGRTNKDMEAMMGMFINTLAMRERPEAEKSFLKFVYEVKESCLKAYENQEYPFEELVEAVEVRRDFSRNPLFDVMFMLQNNEKVDISMDDVMINQIGGDHRISKFDLTVMMENIEDGYFVGAEYCTALFNKESINRFLVHFKEVICRVIDNPERLIGEIEFITKEEEGLILNKFNDTYVGYDKEKTVVDMFEEQLKKTPNNIAVVYEEEKLTYRELNEKVNILGVKLREIGIKPDDFVAISAERSLEMVIGILAIIKAGGAYVPIDPKYPKERTQYILSDCRPKALLKYKADIKYEGTAVIDLADNKTFEGELKNLEKINKPGDLLYLIYTSGTTGKPKGVMVKHSNMVNYCLNNENSILSSAFNSKLNNMASVTNMTFDIFATEIILVFANGMTTFIANSDEQEDVEYLSSFIERNSIEILQTTPSRIKILLSQPEKLKNLNSLKYIMVGGEKVESDIVNKLHEYTNAVVQNVYGPSETTVWSTANELSANIEEYNISIGKPITNTQVYILQELNLCGIGVPGELCIAGDGVTKGYLNKPELTAEKFIYNPYGEGKLYRTGDLARWLPNGNLEYLGRIDEQVKIRGFRIELGEITNVLGRIEYIKDAAVITREDASGEKAIYAYVVSDINVDFKEVRQEIRKELPDYMIPAYMMQIEEIPVNRSGKLDKQALPDIDKESAEEYIAPRNGKEKTICSIFAEVLDVKRVGLQDNFFELGGDSMKLLRLISGLRKEGFDVSFNIIKKSNNIKMLVEALCKISDECSDKKIENQKQISVNMSIVPKEIKENFVNSNVYKELIKYNRNIENTIKCNGYMPLKVQQDFLNKKSPFISPLGIEIIGEVSKEKLLTTINSIINAQAALRTVYNRKDNIMIEVSRKDWYIPYFNKNEYDEVYNDIGGVFQCEDLFETSELLSKVIIIEKDNNHHLVFFYVNHVLWDFFTGQILLDVVRNTLLNHEKTFVPEETYYEYINRKRNNSKIVEMYDSIENIERNVENYMKKIRENYDYVYKVIITKSINQTERKELVESPVDWILDKYYKIINIKEITQIPFTMVHHAREEKTLNTLGLYADTIPCLYDTSKKGVRGWGEEEKINIDLNESYELYKESVPIESNIFEELSINATILDSDYANFKNNTVSISGKYTIDEIPEEIHMNIDKNTVTVHCPVYSKNEVKEESIANIAKKIFNII</sequence>
<dbReference type="GO" id="GO:0044550">
    <property type="term" value="P:secondary metabolite biosynthetic process"/>
    <property type="evidence" value="ECO:0007669"/>
    <property type="project" value="TreeGrafter"/>
</dbReference>
<evidence type="ECO:0000259" key="5">
    <source>
        <dbReference type="PROSITE" id="PS50075"/>
    </source>
</evidence>
<protein>
    <submittedName>
        <fullName evidence="6">Amino acid adenylation domain-containing protein</fullName>
    </submittedName>
</protein>
<dbReference type="GO" id="GO:0017000">
    <property type="term" value="P:antibiotic biosynthetic process"/>
    <property type="evidence" value="ECO:0007669"/>
    <property type="project" value="UniProtKB-KW"/>
</dbReference>
<dbReference type="GO" id="GO:0003824">
    <property type="term" value="F:catalytic activity"/>
    <property type="evidence" value="ECO:0007669"/>
    <property type="project" value="InterPro"/>
</dbReference>
<dbReference type="InterPro" id="IPR009081">
    <property type="entry name" value="PP-bd_ACP"/>
</dbReference>
<keyword evidence="4" id="KW-0045">Antibiotic biosynthesis</keyword>
<evidence type="ECO:0000256" key="4">
    <source>
        <dbReference type="ARBA" id="ARBA00023194"/>
    </source>
</evidence>
<dbReference type="Gene3D" id="3.30.559.30">
    <property type="entry name" value="Nonribosomal peptide synthetase, condensation domain"/>
    <property type="match status" value="1"/>
</dbReference>
<dbReference type="InterPro" id="IPR000873">
    <property type="entry name" value="AMP-dep_synth/lig_dom"/>
</dbReference>
<dbReference type="Gene3D" id="3.30.300.30">
    <property type="match status" value="2"/>
</dbReference>
<name>A0A7X0VR15_9CLOT</name>
<dbReference type="InterPro" id="IPR001242">
    <property type="entry name" value="Condensation_dom"/>
</dbReference>
<dbReference type="Gene3D" id="3.30.559.10">
    <property type="entry name" value="Chloramphenicol acetyltransferase-like domain"/>
    <property type="match status" value="1"/>
</dbReference>
<dbReference type="Pfam" id="PF00501">
    <property type="entry name" value="AMP-binding"/>
    <property type="match status" value="1"/>
</dbReference>
<dbReference type="NCBIfam" id="TIGR01733">
    <property type="entry name" value="AA-adenyl-dom"/>
    <property type="match status" value="1"/>
</dbReference>
<proteinExistence type="predicted"/>
<dbReference type="PANTHER" id="PTHR45527">
    <property type="entry name" value="NONRIBOSOMAL PEPTIDE SYNTHETASE"/>
    <property type="match status" value="1"/>
</dbReference>
<dbReference type="InterPro" id="IPR025110">
    <property type="entry name" value="AMP-bd_C"/>
</dbReference>
<dbReference type="CDD" id="cd05930">
    <property type="entry name" value="A_NRPS"/>
    <property type="match status" value="1"/>
</dbReference>
<dbReference type="InterPro" id="IPR020845">
    <property type="entry name" value="AMP-binding_CS"/>
</dbReference>
<dbReference type="InterPro" id="IPR036736">
    <property type="entry name" value="ACP-like_sf"/>
</dbReference>
<dbReference type="Pfam" id="PF13193">
    <property type="entry name" value="AMP-binding_C"/>
    <property type="match status" value="2"/>
</dbReference>
<comment type="caution">
    <text evidence="6">The sequence shown here is derived from an EMBL/GenBank/DDBJ whole genome shotgun (WGS) entry which is preliminary data.</text>
</comment>
<dbReference type="GO" id="GO:0008610">
    <property type="term" value="P:lipid biosynthetic process"/>
    <property type="evidence" value="ECO:0007669"/>
    <property type="project" value="UniProtKB-ARBA"/>
</dbReference>
<dbReference type="SUPFAM" id="SSF52777">
    <property type="entry name" value="CoA-dependent acyltransferases"/>
    <property type="match status" value="3"/>
</dbReference>
<dbReference type="Pfam" id="PF00550">
    <property type="entry name" value="PP-binding"/>
    <property type="match status" value="2"/>
</dbReference>
<feature type="non-terminal residue" evidence="6">
    <location>
        <position position="1"/>
    </location>
</feature>
<dbReference type="Gene3D" id="2.30.38.10">
    <property type="entry name" value="Luciferase, Domain 3"/>
    <property type="match status" value="2"/>
</dbReference>
<dbReference type="InterPro" id="IPR045851">
    <property type="entry name" value="AMP-bd_C_sf"/>
</dbReference>
<gene>
    <name evidence="6" type="ORF">H7E68_05290</name>
</gene>
<dbReference type="CDD" id="cd19531">
    <property type="entry name" value="LCL_NRPS-like"/>
    <property type="match status" value="1"/>
</dbReference>
<dbReference type="PROSITE" id="PS00012">
    <property type="entry name" value="PHOSPHOPANTETHEINE"/>
    <property type="match status" value="2"/>
</dbReference>
<dbReference type="FunFam" id="3.40.50.980:FF:000001">
    <property type="entry name" value="Non-ribosomal peptide synthetase"/>
    <property type="match status" value="1"/>
</dbReference>
<evidence type="ECO:0000313" key="7">
    <source>
        <dbReference type="Proteomes" id="UP000585258"/>
    </source>
</evidence>
<evidence type="ECO:0000256" key="2">
    <source>
        <dbReference type="ARBA" id="ARBA00022450"/>
    </source>
</evidence>
<dbReference type="Gene3D" id="3.40.50.980">
    <property type="match status" value="2"/>
</dbReference>
<dbReference type="PANTHER" id="PTHR45527:SF1">
    <property type="entry name" value="FATTY ACID SYNTHASE"/>
    <property type="match status" value="1"/>
</dbReference>
<organism evidence="6 7">
    <name type="scientific">Clostridium gasigenes</name>
    <dbReference type="NCBI Taxonomy" id="94869"/>
    <lineage>
        <taxon>Bacteria</taxon>
        <taxon>Bacillati</taxon>
        <taxon>Bacillota</taxon>
        <taxon>Clostridia</taxon>
        <taxon>Eubacteriales</taxon>
        <taxon>Clostridiaceae</taxon>
        <taxon>Clostridium</taxon>
    </lineage>
</organism>
<keyword evidence="3" id="KW-0597">Phosphoprotein</keyword>